<reference evidence="2 3" key="1">
    <citation type="submission" date="2022-06" db="EMBL/GenBank/DDBJ databases">
        <title>Thiomicrohabdus sp. nov, an obligately chemolithoautotrophic, sulfur-oxidizing bacterium isolated from beach of Guanyin Mountain. Amoy.</title>
        <authorList>
            <person name="Zhu H."/>
        </authorList>
    </citation>
    <scope>NUCLEOTIDE SEQUENCE [LARGE SCALE GENOMIC DNA]</scope>
    <source>
        <strain evidence="2 3">XGS-01</strain>
    </source>
</reference>
<organism evidence="2 3">
    <name type="scientific">Thiomicrorhabdus lithotrophica</name>
    <dbReference type="NCBI Taxonomy" id="2949997"/>
    <lineage>
        <taxon>Bacteria</taxon>
        <taxon>Pseudomonadati</taxon>
        <taxon>Pseudomonadota</taxon>
        <taxon>Gammaproteobacteria</taxon>
        <taxon>Thiotrichales</taxon>
        <taxon>Piscirickettsiaceae</taxon>
        <taxon>Thiomicrorhabdus</taxon>
    </lineage>
</organism>
<keyword evidence="1" id="KW-0472">Membrane</keyword>
<feature type="transmembrane region" description="Helical" evidence="1">
    <location>
        <begin position="6"/>
        <end position="29"/>
    </location>
</feature>
<dbReference type="RefSeq" id="WP_275594082.1">
    <property type="nucleotide sequence ID" value="NZ_CP102381.1"/>
</dbReference>
<keyword evidence="1" id="KW-0812">Transmembrane</keyword>
<accession>A0ABY8C784</accession>
<evidence type="ECO:0000256" key="1">
    <source>
        <dbReference type="SAM" id="Phobius"/>
    </source>
</evidence>
<keyword evidence="1" id="KW-1133">Transmembrane helix</keyword>
<keyword evidence="3" id="KW-1185">Reference proteome</keyword>
<evidence type="ECO:0000313" key="3">
    <source>
        <dbReference type="Proteomes" id="UP001222275"/>
    </source>
</evidence>
<dbReference type="EMBL" id="CP102381">
    <property type="protein sequence ID" value="WEJ61823.1"/>
    <property type="molecule type" value="Genomic_DNA"/>
</dbReference>
<evidence type="ECO:0000313" key="2">
    <source>
        <dbReference type="EMBL" id="WEJ61823.1"/>
    </source>
</evidence>
<feature type="transmembrane region" description="Helical" evidence="1">
    <location>
        <begin position="57"/>
        <end position="75"/>
    </location>
</feature>
<feature type="transmembrane region" description="Helical" evidence="1">
    <location>
        <begin position="95"/>
        <end position="117"/>
    </location>
</feature>
<proteinExistence type="predicted"/>
<sequence length="130" mass="14370">MTEQMAFTLSSASTGFVAAICFCIGSAFLNRKKIIVLSSTYWGYNEAQAKALISQSVQYLIGAFFLIVAFALQIVATQASQNELHLPHPALESPYTFVVVIFLSCSLLAYVIFRGLLLRQPSILKELQEK</sequence>
<dbReference type="Proteomes" id="UP001222275">
    <property type="component" value="Chromosome"/>
</dbReference>
<name>A0ABY8C784_9GAMM</name>
<gene>
    <name evidence="2" type="ORF">NR989_07320</name>
</gene>
<protein>
    <recommendedName>
        <fullName evidence="4">FtsX-like permease family protein</fullName>
    </recommendedName>
</protein>
<evidence type="ECO:0008006" key="4">
    <source>
        <dbReference type="Google" id="ProtNLM"/>
    </source>
</evidence>